<name>A0A0M6Z852_9HYPH</name>
<dbReference type="SUPFAM" id="SSF89796">
    <property type="entry name" value="CoA-transferase family III (CaiB/BaiF)"/>
    <property type="match status" value="1"/>
</dbReference>
<protein>
    <submittedName>
        <fullName evidence="1">Formyl-coenzyme A transferase</fullName>
        <ecNumber evidence="1">2.8.3.16</ecNumber>
    </submittedName>
</protein>
<evidence type="ECO:0000313" key="1">
    <source>
        <dbReference type="EMBL" id="CTQ65974.1"/>
    </source>
</evidence>
<dbReference type="STRING" id="311410.LA5095_02065"/>
<dbReference type="PANTHER" id="PTHR48228">
    <property type="entry name" value="SUCCINYL-COA--D-CITRAMALATE COA-TRANSFERASE"/>
    <property type="match status" value="1"/>
</dbReference>
<gene>
    <name evidence="1" type="primary">frc_1</name>
    <name evidence="1" type="ORF">LA5096_00921</name>
</gene>
<accession>A0A0M6Z852</accession>
<organism evidence="1 2">
    <name type="scientific">Roseibium album</name>
    <dbReference type="NCBI Taxonomy" id="311410"/>
    <lineage>
        <taxon>Bacteria</taxon>
        <taxon>Pseudomonadati</taxon>
        <taxon>Pseudomonadota</taxon>
        <taxon>Alphaproteobacteria</taxon>
        <taxon>Hyphomicrobiales</taxon>
        <taxon>Stappiaceae</taxon>
        <taxon>Roseibium</taxon>
    </lineage>
</organism>
<keyword evidence="1" id="KW-0808">Transferase</keyword>
<dbReference type="GeneID" id="97668361"/>
<dbReference type="AlphaFoldDB" id="A0A0M6Z852"/>
<dbReference type="InterPro" id="IPR044855">
    <property type="entry name" value="CoA-Trfase_III_dom3_sf"/>
</dbReference>
<dbReference type="RefSeq" id="WP_055115558.1">
    <property type="nucleotide sequence ID" value="NZ_CXWA01000002.1"/>
</dbReference>
<dbReference type="Proteomes" id="UP000049983">
    <property type="component" value="Unassembled WGS sequence"/>
</dbReference>
<dbReference type="Gene3D" id="3.40.50.10540">
    <property type="entry name" value="Crotonobetainyl-coa:carnitine coa-transferase, domain 1"/>
    <property type="match status" value="1"/>
</dbReference>
<dbReference type="EC" id="2.8.3.16" evidence="1"/>
<reference evidence="2" key="1">
    <citation type="submission" date="2015-07" db="EMBL/GenBank/DDBJ databases">
        <authorList>
            <person name="Rodrigo-Torres Lidia"/>
            <person name="Arahal R.David."/>
        </authorList>
    </citation>
    <scope>NUCLEOTIDE SEQUENCE [LARGE SCALE GENOMIC DNA]</scope>
    <source>
        <strain evidence="2">CECT 5096</strain>
    </source>
</reference>
<dbReference type="InterPro" id="IPR003673">
    <property type="entry name" value="CoA-Trfase_fam_III"/>
</dbReference>
<dbReference type="Gene3D" id="3.30.1540.10">
    <property type="entry name" value="formyl-coa transferase, domain 3"/>
    <property type="match status" value="1"/>
</dbReference>
<evidence type="ECO:0000313" key="2">
    <source>
        <dbReference type="Proteomes" id="UP000049983"/>
    </source>
</evidence>
<dbReference type="Pfam" id="PF02515">
    <property type="entry name" value="CoA_transf_3"/>
    <property type="match status" value="1"/>
</dbReference>
<dbReference type="GO" id="GO:0033608">
    <property type="term" value="F:formyl-CoA transferase activity"/>
    <property type="evidence" value="ECO:0007669"/>
    <property type="project" value="UniProtKB-EC"/>
</dbReference>
<keyword evidence="2" id="KW-1185">Reference proteome</keyword>
<dbReference type="EMBL" id="CXWC01000002">
    <property type="protein sequence ID" value="CTQ65974.1"/>
    <property type="molecule type" value="Genomic_DNA"/>
</dbReference>
<dbReference type="PANTHER" id="PTHR48228:SF7">
    <property type="entry name" value="FATTY ACYL-COA TRANSFERASE RV3272-RELATED"/>
    <property type="match status" value="1"/>
</dbReference>
<dbReference type="OrthoDB" id="7208981at2"/>
<proteinExistence type="predicted"/>
<sequence length="396" mass="43613">MSNDFRPLQGIRVVEMTHMIMGPSCGQVLAYLGAEVIKVEPPAGDKTRHLTGMGRGFFPSFNRGKRSITLDLKAEAGTIALDRLLATADVFVENFRDQSLDKMGFAPSELRNKHPKLIITSCKGFLRGPYQDRTAMDEVVQMMTGMAYMTGPTGRPLRIGSSANDIMGGVFGALAVLGALMERQQSGQGRALRVGLFENCLMLVMQHMVQFDLDGREPAPMPEREFSWPVYDIFDTHDQRQIFVGAVTEGHWQILCNAIGLEHLLEDSRLQTKMSQIEARHWTIPIFAEAINKRDFTELVEILEASGIPFSPINRPADMYRDPHVLRPGGLQHSMLSGGQVFRAPGLPIEVDGDSPRPASLDVTDVGHDTENVLSELGLSPSEVQAASGAVNRRTA</sequence>
<dbReference type="InterPro" id="IPR050509">
    <property type="entry name" value="CoA-transferase_III"/>
</dbReference>
<dbReference type="InterPro" id="IPR023606">
    <property type="entry name" value="CoA-Trfase_III_dom_1_sf"/>
</dbReference>